<reference evidence="3 4" key="1">
    <citation type="submission" date="2020-01" db="EMBL/GenBank/DDBJ databases">
        <authorList>
            <person name="Gupta K D."/>
        </authorList>
    </citation>
    <scope>NUCLEOTIDE SEQUENCE [LARGE SCALE GENOMIC DNA]</scope>
</reference>
<gene>
    <name evidence="3" type="ORF">AAE3_LOCUS13190</name>
</gene>
<feature type="transmembrane region" description="Helical" evidence="2">
    <location>
        <begin position="6"/>
        <end position="31"/>
    </location>
</feature>
<dbReference type="Proteomes" id="UP000467700">
    <property type="component" value="Unassembled WGS sequence"/>
</dbReference>
<evidence type="ECO:0000313" key="3">
    <source>
        <dbReference type="EMBL" id="CAA7271209.1"/>
    </source>
</evidence>
<dbReference type="EMBL" id="CACVBS010000101">
    <property type="protein sequence ID" value="CAA7271209.1"/>
    <property type="molecule type" value="Genomic_DNA"/>
</dbReference>
<evidence type="ECO:0000256" key="2">
    <source>
        <dbReference type="SAM" id="Phobius"/>
    </source>
</evidence>
<keyword evidence="2" id="KW-0472">Membrane</keyword>
<accession>A0A8S0WD05</accession>
<sequence length="224" mass="24480">MAPVGAVQALAISLGSIGGILLSWGVFVLVLEYRSRRKLRRLAETNVVPNETPGVEDGLLRGFDQAPGAITTIERRASTLSDIPPELLAESQPTELVQRMREVQTLMLEIHRLQTDPQSLSKQVANRERIQEMQRRIDTLSDPSSPPDPSIMSPPPNTSLASSRAPPLPPATTRPTPPKLPPSLSRPNPTPIPPTWAHSTPRSPLVRAQSARSRPPSYTSRLDP</sequence>
<dbReference type="AlphaFoldDB" id="A0A8S0WD05"/>
<proteinExistence type="predicted"/>
<keyword evidence="2" id="KW-1133">Transmembrane helix</keyword>
<evidence type="ECO:0000313" key="4">
    <source>
        <dbReference type="Proteomes" id="UP000467700"/>
    </source>
</evidence>
<dbReference type="PRINTS" id="PR01217">
    <property type="entry name" value="PRICHEXTENSN"/>
</dbReference>
<name>A0A8S0WD05_CYCAE</name>
<feature type="compositionally biased region" description="Pro residues" evidence="1">
    <location>
        <begin position="144"/>
        <end position="157"/>
    </location>
</feature>
<feature type="region of interest" description="Disordered" evidence="1">
    <location>
        <begin position="138"/>
        <end position="224"/>
    </location>
</feature>
<keyword evidence="4" id="KW-1185">Reference proteome</keyword>
<evidence type="ECO:0000256" key="1">
    <source>
        <dbReference type="SAM" id="MobiDB-lite"/>
    </source>
</evidence>
<keyword evidence="2" id="KW-0812">Transmembrane</keyword>
<protein>
    <submittedName>
        <fullName evidence="3">Uncharacterized protein</fullName>
    </submittedName>
</protein>
<feature type="compositionally biased region" description="Polar residues" evidence="1">
    <location>
        <begin position="210"/>
        <end position="224"/>
    </location>
</feature>
<organism evidence="3 4">
    <name type="scientific">Cyclocybe aegerita</name>
    <name type="common">Black poplar mushroom</name>
    <name type="synonym">Agrocybe aegerita</name>
    <dbReference type="NCBI Taxonomy" id="1973307"/>
    <lineage>
        <taxon>Eukaryota</taxon>
        <taxon>Fungi</taxon>
        <taxon>Dikarya</taxon>
        <taxon>Basidiomycota</taxon>
        <taxon>Agaricomycotina</taxon>
        <taxon>Agaricomycetes</taxon>
        <taxon>Agaricomycetidae</taxon>
        <taxon>Agaricales</taxon>
        <taxon>Agaricineae</taxon>
        <taxon>Bolbitiaceae</taxon>
        <taxon>Cyclocybe</taxon>
    </lineage>
</organism>
<dbReference type="OrthoDB" id="10540937at2759"/>
<feature type="compositionally biased region" description="Pro residues" evidence="1">
    <location>
        <begin position="166"/>
        <end position="181"/>
    </location>
</feature>
<comment type="caution">
    <text evidence="3">The sequence shown here is derived from an EMBL/GenBank/DDBJ whole genome shotgun (WGS) entry which is preliminary data.</text>
</comment>